<dbReference type="InterPro" id="IPR043749">
    <property type="entry name" value="DUF5694"/>
</dbReference>
<comment type="caution">
    <text evidence="1">The sequence shown here is derived from an EMBL/GenBank/DDBJ whole genome shotgun (WGS) entry which is preliminary data.</text>
</comment>
<evidence type="ECO:0000313" key="1">
    <source>
        <dbReference type="EMBL" id="MFC6038493.1"/>
    </source>
</evidence>
<dbReference type="Pfam" id="PF18950">
    <property type="entry name" value="DUF5694"/>
    <property type="match status" value="1"/>
</dbReference>
<proteinExistence type="predicted"/>
<sequence length="247" mass="29315">MDKLNKKPMVMVLGTFHMRYTSDLHRVEFDNLLSPKRQEEIRKIVNVLKNYNPTKIAFEVVKEKDNLLNEEYQQYINGQLELKIDEIHQFGFRTAAELKHKNIYAVDWMESVGNRAISQVLDWAKIEQPDLSRFIDEEYRSKLQLSLEDKSVFELICNYNEENFIKKQHEMYMQIARIGKGVEYVGIDWVRWWYQRNLILYSNLAEITNSSSDKTLLIIGSAHVYLISQFLKESGLFDVVTLEEYLE</sequence>
<gene>
    <name evidence="1" type="ORF">ACFPYN_03390</name>
</gene>
<name>A0ABW1L5U8_9BACL</name>
<protein>
    <submittedName>
        <fullName evidence="1">DUF5694 domain-containing protein</fullName>
    </submittedName>
</protein>
<evidence type="ECO:0000313" key="2">
    <source>
        <dbReference type="Proteomes" id="UP001596170"/>
    </source>
</evidence>
<organism evidence="1 2">
    <name type="scientific">Paenisporosarcina macmurdoensis</name>
    <dbReference type="NCBI Taxonomy" id="212659"/>
    <lineage>
        <taxon>Bacteria</taxon>
        <taxon>Bacillati</taxon>
        <taxon>Bacillota</taxon>
        <taxon>Bacilli</taxon>
        <taxon>Bacillales</taxon>
        <taxon>Caryophanaceae</taxon>
        <taxon>Paenisporosarcina</taxon>
    </lineage>
</organism>
<dbReference type="EMBL" id="JBHSRI010000002">
    <property type="protein sequence ID" value="MFC6038493.1"/>
    <property type="molecule type" value="Genomic_DNA"/>
</dbReference>
<dbReference type="RefSeq" id="WP_377732513.1">
    <property type="nucleotide sequence ID" value="NZ_JBHSRI010000002.1"/>
</dbReference>
<keyword evidence="2" id="KW-1185">Reference proteome</keyword>
<reference evidence="2" key="1">
    <citation type="journal article" date="2019" name="Int. J. Syst. Evol. Microbiol.">
        <title>The Global Catalogue of Microorganisms (GCM) 10K type strain sequencing project: providing services to taxonomists for standard genome sequencing and annotation.</title>
        <authorList>
            <consortium name="The Broad Institute Genomics Platform"/>
            <consortium name="The Broad Institute Genome Sequencing Center for Infectious Disease"/>
            <person name="Wu L."/>
            <person name="Ma J."/>
        </authorList>
    </citation>
    <scope>NUCLEOTIDE SEQUENCE [LARGE SCALE GENOMIC DNA]</scope>
    <source>
        <strain evidence="2">CCUG 54527</strain>
    </source>
</reference>
<dbReference type="Proteomes" id="UP001596170">
    <property type="component" value="Unassembled WGS sequence"/>
</dbReference>
<accession>A0ABW1L5U8</accession>